<sequence>MRPSAVKKIELNIVTDFLKKQNPLDHCVQGDSALTINQN</sequence>
<reference evidence="1 2" key="1">
    <citation type="submission" date="2018-06" db="EMBL/GenBank/DDBJ databases">
        <title>Genomic Encyclopedia of Archaeal and Bacterial Type Strains, Phase II (KMG-II): from individual species to whole genera.</title>
        <authorList>
            <person name="Goeker M."/>
        </authorList>
    </citation>
    <scope>NUCLEOTIDE SEQUENCE [LARGE SCALE GENOMIC DNA]</scope>
    <source>
        <strain evidence="1 2">DSM 22686</strain>
    </source>
</reference>
<organism evidence="1 2">
    <name type="scientific">Algoriphagus ratkowskyi</name>
    <dbReference type="NCBI Taxonomy" id="57028"/>
    <lineage>
        <taxon>Bacteria</taxon>
        <taxon>Pseudomonadati</taxon>
        <taxon>Bacteroidota</taxon>
        <taxon>Cytophagia</taxon>
        <taxon>Cytophagales</taxon>
        <taxon>Cyclobacteriaceae</taxon>
        <taxon>Algoriphagus</taxon>
    </lineage>
</organism>
<accession>A0A2W7REW4</accession>
<comment type="caution">
    <text evidence="1">The sequence shown here is derived from an EMBL/GenBank/DDBJ whole genome shotgun (WGS) entry which is preliminary data.</text>
</comment>
<protein>
    <submittedName>
        <fullName evidence="1">Uncharacterized protein</fullName>
    </submittedName>
</protein>
<dbReference type="AlphaFoldDB" id="A0A2W7REW4"/>
<evidence type="ECO:0000313" key="2">
    <source>
        <dbReference type="Proteomes" id="UP000249115"/>
    </source>
</evidence>
<dbReference type="EMBL" id="QKZU01000014">
    <property type="protein sequence ID" value="PZX52769.1"/>
    <property type="molecule type" value="Genomic_DNA"/>
</dbReference>
<gene>
    <name evidence="1" type="ORF">LV84_03379</name>
</gene>
<proteinExistence type="predicted"/>
<name>A0A2W7REW4_9BACT</name>
<dbReference type="Proteomes" id="UP000249115">
    <property type="component" value="Unassembled WGS sequence"/>
</dbReference>
<evidence type="ECO:0000313" key="1">
    <source>
        <dbReference type="EMBL" id="PZX52769.1"/>
    </source>
</evidence>